<feature type="region of interest" description="Disordered" evidence="1">
    <location>
        <begin position="1"/>
        <end position="39"/>
    </location>
</feature>
<dbReference type="Proteomes" id="UP000193685">
    <property type="component" value="Unassembled WGS sequence"/>
</dbReference>
<feature type="compositionally biased region" description="Basic and acidic residues" evidence="1">
    <location>
        <begin position="141"/>
        <end position="152"/>
    </location>
</feature>
<organism evidence="3 4">
    <name type="scientific">Protomyces lactucae-debilis</name>
    <dbReference type="NCBI Taxonomy" id="2754530"/>
    <lineage>
        <taxon>Eukaryota</taxon>
        <taxon>Fungi</taxon>
        <taxon>Dikarya</taxon>
        <taxon>Ascomycota</taxon>
        <taxon>Taphrinomycotina</taxon>
        <taxon>Taphrinomycetes</taxon>
        <taxon>Taphrinales</taxon>
        <taxon>Protomycetaceae</taxon>
        <taxon>Protomyces</taxon>
    </lineage>
</organism>
<evidence type="ECO:0000313" key="4">
    <source>
        <dbReference type="Proteomes" id="UP000193685"/>
    </source>
</evidence>
<dbReference type="GeneID" id="63786979"/>
<accession>A0A1Y2FU70</accession>
<proteinExistence type="predicted"/>
<dbReference type="EMBL" id="MCFI01000003">
    <property type="protein sequence ID" value="ORY86245.1"/>
    <property type="molecule type" value="Genomic_DNA"/>
</dbReference>
<evidence type="ECO:0000256" key="1">
    <source>
        <dbReference type="SAM" id="MobiDB-lite"/>
    </source>
</evidence>
<dbReference type="Pfam" id="PF20499">
    <property type="entry name" value="DUF6729"/>
    <property type="match status" value="1"/>
</dbReference>
<keyword evidence="4" id="KW-1185">Reference proteome</keyword>
<sequence length="608" mass="67348">MARPKGSKSRPGAGKPGRASAVERAAKAPGQTRLTSSAALEDAVTPIEDGDAALNNVEFAPPAITTGQNPASSSAVARDEDDVGMAALDDSEVVGNAHNASTAVMAPDATEYSPSAANDLPNVQRDNNTNQVAGGLVNNDDPSREATTKEGLDIEESDGNSIEVDFIDEIRAKVQDKRIKLYEEGSSLWIHPPDPTIHLIDNPNDVKVLFHPSVFVWHPALLSRSGNKTGKLDEESRLPCPRCKDGLRFKGWCDSPTARRIHDDGRHFLLMAYCYCCKNPSCSLETISAADTELLESLPYGLQLAFPAILSHRSGISKRLFERFQDSIANGCGPEHFRQLLNNSALRRFQTLNEMYLDNIKVCLSGKQTDFQTSFDANMPKSSDEFRSFGEFNDPLQYNGVVPSVHWLTDLYTKEMARRKPPLDKRSPIPFGPNSHVRNLGLPRPPEQPVRLINLAASAPVPRPVDLCAPEIFIEKNRQSSDIHRACKRCSLKTCGAYHGAFCVLHPKNLSRAERSLRSGKFRPEVLRLWNCWHVLQYERKRSSSSLLPTACTINRTTFLDKLHSDLASRSSKLLGFLQSDANFIQDLLKAYIEERIVYNPFVQGSDL</sequence>
<evidence type="ECO:0000259" key="2">
    <source>
        <dbReference type="Pfam" id="PF20499"/>
    </source>
</evidence>
<evidence type="ECO:0000313" key="3">
    <source>
        <dbReference type="EMBL" id="ORY86245.1"/>
    </source>
</evidence>
<dbReference type="AlphaFoldDB" id="A0A1Y2FU70"/>
<gene>
    <name evidence="3" type="ORF">BCR37DRAFT_385716</name>
</gene>
<protein>
    <recommendedName>
        <fullName evidence="2">DUF6729 domain-containing protein</fullName>
    </recommendedName>
</protein>
<dbReference type="InterPro" id="IPR046616">
    <property type="entry name" value="DUF6729"/>
</dbReference>
<dbReference type="STRING" id="56484.A0A1Y2FU70"/>
<name>A0A1Y2FU70_PROLT</name>
<feature type="domain" description="DUF6729" evidence="2">
    <location>
        <begin position="178"/>
        <end position="367"/>
    </location>
</feature>
<reference evidence="3 4" key="1">
    <citation type="submission" date="2016-07" db="EMBL/GenBank/DDBJ databases">
        <title>Pervasive Adenine N6-methylation of Active Genes in Fungi.</title>
        <authorList>
            <consortium name="DOE Joint Genome Institute"/>
            <person name="Mondo S.J."/>
            <person name="Dannebaum R.O."/>
            <person name="Kuo R.C."/>
            <person name="Labutti K."/>
            <person name="Haridas S."/>
            <person name="Kuo A."/>
            <person name="Salamov A."/>
            <person name="Ahrendt S.R."/>
            <person name="Lipzen A."/>
            <person name="Sullivan W."/>
            <person name="Andreopoulos W.B."/>
            <person name="Clum A."/>
            <person name="Lindquist E."/>
            <person name="Daum C."/>
            <person name="Ramamoorthy G.K."/>
            <person name="Gryganskyi A."/>
            <person name="Culley D."/>
            <person name="Magnuson J.K."/>
            <person name="James T.Y."/>
            <person name="O'Malley M.A."/>
            <person name="Stajich J.E."/>
            <person name="Spatafora J.W."/>
            <person name="Visel A."/>
            <person name="Grigoriev I.V."/>
        </authorList>
    </citation>
    <scope>NUCLEOTIDE SEQUENCE [LARGE SCALE GENOMIC DNA]</scope>
    <source>
        <strain evidence="3 4">12-1054</strain>
    </source>
</reference>
<dbReference type="OrthoDB" id="2226101at2759"/>
<comment type="caution">
    <text evidence="3">The sequence shown here is derived from an EMBL/GenBank/DDBJ whole genome shotgun (WGS) entry which is preliminary data.</text>
</comment>
<feature type="region of interest" description="Disordered" evidence="1">
    <location>
        <begin position="132"/>
        <end position="157"/>
    </location>
</feature>
<dbReference type="RefSeq" id="XP_040727427.1">
    <property type="nucleotide sequence ID" value="XM_040870380.1"/>
</dbReference>